<dbReference type="PROSITE" id="PS01124">
    <property type="entry name" value="HTH_ARAC_FAMILY_2"/>
    <property type="match status" value="1"/>
</dbReference>
<evidence type="ECO:0000256" key="2">
    <source>
        <dbReference type="ARBA" id="ARBA00023125"/>
    </source>
</evidence>
<dbReference type="PROSITE" id="PS00041">
    <property type="entry name" value="HTH_ARAC_FAMILY_1"/>
    <property type="match status" value="1"/>
</dbReference>
<dbReference type="EMBL" id="SMDC01000005">
    <property type="protein sequence ID" value="TCW36011.1"/>
    <property type="molecule type" value="Genomic_DNA"/>
</dbReference>
<keyword evidence="3" id="KW-0010">Activator</keyword>
<evidence type="ECO:0000313" key="6">
    <source>
        <dbReference type="EMBL" id="TCW36011.1"/>
    </source>
</evidence>
<evidence type="ECO:0000256" key="1">
    <source>
        <dbReference type="ARBA" id="ARBA00023015"/>
    </source>
</evidence>
<dbReference type="PANTHER" id="PTHR46796">
    <property type="entry name" value="HTH-TYPE TRANSCRIPTIONAL ACTIVATOR RHAS-RELATED"/>
    <property type="match status" value="1"/>
</dbReference>
<dbReference type="Proteomes" id="UP000295247">
    <property type="component" value="Unassembled WGS sequence"/>
</dbReference>
<evidence type="ECO:0000256" key="4">
    <source>
        <dbReference type="ARBA" id="ARBA00023163"/>
    </source>
</evidence>
<keyword evidence="1" id="KW-0805">Transcription regulation</keyword>
<proteinExistence type="predicted"/>
<comment type="caution">
    <text evidence="6">The sequence shown here is derived from an EMBL/GenBank/DDBJ whole genome shotgun (WGS) entry which is preliminary data.</text>
</comment>
<dbReference type="Pfam" id="PF12833">
    <property type="entry name" value="HTH_18"/>
    <property type="match status" value="1"/>
</dbReference>
<dbReference type="AlphaFoldDB" id="A0A4R4AAJ9"/>
<dbReference type="SUPFAM" id="SSF46689">
    <property type="entry name" value="Homeodomain-like"/>
    <property type="match status" value="2"/>
</dbReference>
<gene>
    <name evidence="6" type="ORF">EDC29_105186</name>
</gene>
<dbReference type="InterPro" id="IPR050204">
    <property type="entry name" value="AraC_XylS_family_regulators"/>
</dbReference>
<protein>
    <submittedName>
        <fullName evidence="6">AraC family transcriptional regulator</fullName>
    </submittedName>
</protein>
<evidence type="ECO:0000259" key="5">
    <source>
        <dbReference type="PROSITE" id="PS01124"/>
    </source>
</evidence>
<dbReference type="RefSeq" id="WP_132229644.1">
    <property type="nucleotide sequence ID" value="NZ_NRRH01000016.1"/>
</dbReference>
<dbReference type="SUPFAM" id="SSF51182">
    <property type="entry name" value="RmlC-like cupins"/>
    <property type="match status" value="1"/>
</dbReference>
<dbReference type="SMART" id="SM00342">
    <property type="entry name" value="HTH_ARAC"/>
    <property type="match status" value="1"/>
</dbReference>
<dbReference type="InterPro" id="IPR020449">
    <property type="entry name" value="Tscrpt_reg_AraC-type_HTH"/>
</dbReference>
<reference evidence="6 7" key="1">
    <citation type="submission" date="2019-03" db="EMBL/GenBank/DDBJ databases">
        <title>Genomic Encyclopedia of Type Strains, Phase IV (KMG-IV): sequencing the most valuable type-strain genomes for metagenomic binning, comparative biology and taxonomic classification.</title>
        <authorList>
            <person name="Goeker M."/>
        </authorList>
    </citation>
    <scope>NUCLEOTIDE SEQUENCE [LARGE SCALE GENOMIC DNA]</scope>
    <source>
        <strain evidence="6 7">DSM 203</strain>
    </source>
</reference>
<dbReference type="InterPro" id="IPR009057">
    <property type="entry name" value="Homeodomain-like_sf"/>
</dbReference>
<dbReference type="PANTHER" id="PTHR46796:SF6">
    <property type="entry name" value="ARAC SUBFAMILY"/>
    <property type="match status" value="1"/>
</dbReference>
<feature type="domain" description="HTH araC/xylS-type" evidence="5">
    <location>
        <begin position="150"/>
        <end position="248"/>
    </location>
</feature>
<dbReference type="InterPro" id="IPR003313">
    <property type="entry name" value="AraC-bd"/>
</dbReference>
<evidence type="ECO:0000313" key="7">
    <source>
        <dbReference type="Proteomes" id="UP000295247"/>
    </source>
</evidence>
<sequence>MRDDQPYLIELRHYAPCQTRHHHPHAQVVIPLQGTMDLAIASRETRLAVGMVAVLAPGTRHDFSGSARNRFLVFDLADPLLIERCLDDDAAPVRTLGSTASRYLALLAGELEQGGRRLCSRAAITTACELLAEPAAEAIDGEIRPPSRLLRAERLLAGEGADGPNVAEIAASVGLSVSQLNRLYRARHGRSPKQAQIAERLARATRLLRETDHSVATIAHLLGYRNPSSFCSLFKEHLGMTPSDYRRAAAGAG</sequence>
<dbReference type="GO" id="GO:0043565">
    <property type="term" value="F:sequence-specific DNA binding"/>
    <property type="evidence" value="ECO:0007669"/>
    <property type="project" value="InterPro"/>
</dbReference>
<name>A0A4R4AAJ9_MARGR</name>
<dbReference type="InterPro" id="IPR018062">
    <property type="entry name" value="HTH_AraC-typ_CS"/>
</dbReference>
<dbReference type="GO" id="GO:0003700">
    <property type="term" value="F:DNA-binding transcription factor activity"/>
    <property type="evidence" value="ECO:0007669"/>
    <property type="project" value="InterPro"/>
</dbReference>
<dbReference type="PRINTS" id="PR00032">
    <property type="entry name" value="HTHARAC"/>
</dbReference>
<dbReference type="Gene3D" id="1.10.10.60">
    <property type="entry name" value="Homeodomain-like"/>
    <property type="match status" value="2"/>
</dbReference>
<organism evidence="6 7">
    <name type="scientific">Marichromatium gracile</name>
    <name type="common">Chromatium gracile</name>
    <dbReference type="NCBI Taxonomy" id="1048"/>
    <lineage>
        <taxon>Bacteria</taxon>
        <taxon>Pseudomonadati</taxon>
        <taxon>Pseudomonadota</taxon>
        <taxon>Gammaproteobacteria</taxon>
        <taxon>Chromatiales</taxon>
        <taxon>Chromatiaceae</taxon>
        <taxon>Marichromatium</taxon>
    </lineage>
</organism>
<dbReference type="InterPro" id="IPR014710">
    <property type="entry name" value="RmlC-like_jellyroll"/>
</dbReference>
<dbReference type="InterPro" id="IPR018060">
    <property type="entry name" value="HTH_AraC"/>
</dbReference>
<dbReference type="Gene3D" id="2.60.120.10">
    <property type="entry name" value="Jelly Rolls"/>
    <property type="match status" value="1"/>
</dbReference>
<dbReference type="InterPro" id="IPR011051">
    <property type="entry name" value="RmlC_Cupin_sf"/>
</dbReference>
<keyword evidence="4" id="KW-0804">Transcription</keyword>
<accession>A0A4R4AAJ9</accession>
<dbReference type="Pfam" id="PF02311">
    <property type="entry name" value="AraC_binding"/>
    <property type="match status" value="1"/>
</dbReference>
<evidence type="ECO:0000256" key="3">
    <source>
        <dbReference type="ARBA" id="ARBA00023159"/>
    </source>
</evidence>
<keyword evidence="2" id="KW-0238">DNA-binding</keyword>